<evidence type="ECO:0000313" key="1">
    <source>
        <dbReference type="EMBL" id="EAR28164.1"/>
    </source>
</evidence>
<keyword evidence="2" id="KW-1185">Reference proteome</keyword>
<proteinExistence type="predicted"/>
<accession>A4C9V6</accession>
<sequence>MSAMLFGLLEAVQLLNSYPTVLWLWLVNFNHRL</sequence>
<protein>
    <submittedName>
        <fullName evidence="1">Uncharacterized protein</fullName>
    </submittedName>
</protein>
<reference evidence="1 2" key="1">
    <citation type="submission" date="2006-02" db="EMBL/GenBank/DDBJ databases">
        <authorList>
            <person name="Moran M.A."/>
            <person name="Kjelleberg S."/>
            <person name="Egan S."/>
            <person name="Saunders N."/>
            <person name="Thomas T."/>
            <person name="Ferriera S."/>
            <person name="Johnson J."/>
            <person name="Kravitz S."/>
            <person name="Halpern A."/>
            <person name="Remington K."/>
            <person name="Beeson K."/>
            <person name="Tran B."/>
            <person name="Rogers Y.-H."/>
            <person name="Friedman R."/>
            <person name="Venter J.C."/>
        </authorList>
    </citation>
    <scope>NUCLEOTIDE SEQUENCE [LARGE SCALE GENOMIC DNA]</scope>
    <source>
        <strain evidence="1 2">D2</strain>
    </source>
</reference>
<dbReference type="AlphaFoldDB" id="A4C9V6"/>
<gene>
    <name evidence="1" type="ORF">PTD2_20152</name>
</gene>
<dbReference type="Proteomes" id="UP000006201">
    <property type="component" value="Unassembled WGS sequence"/>
</dbReference>
<evidence type="ECO:0000313" key="2">
    <source>
        <dbReference type="Proteomes" id="UP000006201"/>
    </source>
</evidence>
<organism evidence="1 2">
    <name type="scientific">Pseudoalteromonas tunicata D2</name>
    <dbReference type="NCBI Taxonomy" id="87626"/>
    <lineage>
        <taxon>Bacteria</taxon>
        <taxon>Pseudomonadati</taxon>
        <taxon>Pseudomonadota</taxon>
        <taxon>Gammaproteobacteria</taxon>
        <taxon>Alteromonadales</taxon>
        <taxon>Pseudoalteromonadaceae</taxon>
        <taxon>Pseudoalteromonas</taxon>
    </lineage>
</organism>
<comment type="caution">
    <text evidence="1">The sequence shown here is derived from an EMBL/GenBank/DDBJ whole genome shotgun (WGS) entry which is preliminary data.</text>
</comment>
<dbReference type="HOGENOM" id="CLU_3383408_0_0_6"/>
<dbReference type="EMBL" id="AAOH01000004">
    <property type="protein sequence ID" value="EAR28164.1"/>
    <property type="molecule type" value="Genomic_DNA"/>
</dbReference>
<name>A4C9V6_9GAMM</name>